<sequence length="156" mass="17016">MNKTTRITPATPPAGFLKAVYLDCADEYGEIPAECQPYGSCACDREINYHGPNVSGETFGGVTSQWTPEKGIFFILQKTDGELWTREQLAELPALIDSIEQKIDQEIAVDLMKSRPEMLLATTTVNKLCNFAVDNGVTASAAFAAYQELTKGGHHA</sequence>
<comment type="caution">
    <text evidence="1">The sequence shown here is derived from an EMBL/GenBank/DDBJ whole genome shotgun (WGS) entry which is preliminary data.</text>
</comment>
<gene>
    <name evidence="1" type="ORF">ATK23_1440</name>
</gene>
<accession>A0ABX4MXW5</accession>
<dbReference type="Proteomes" id="UP000229263">
    <property type="component" value="Unassembled WGS sequence"/>
</dbReference>
<evidence type="ECO:0000313" key="1">
    <source>
        <dbReference type="EMBL" id="PJJ44212.1"/>
    </source>
</evidence>
<name>A0ABX4MXW5_9MICC</name>
<proteinExistence type="predicted"/>
<keyword evidence="2" id="KW-1185">Reference proteome</keyword>
<evidence type="ECO:0000313" key="2">
    <source>
        <dbReference type="Proteomes" id="UP000229263"/>
    </source>
</evidence>
<dbReference type="EMBL" id="PGEY01000001">
    <property type="protein sequence ID" value="PJJ44212.1"/>
    <property type="molecule type" value="Genomic_DNA"/>
</dbReference>
<protein>
    <submittedName>
        <fullName evidence="1">Uncharacterized protein</fullName>
    </submittedName>
</protein>
<dbReference type="RefSeq" id="WP_066144346.1">
    <property type="nucleotide sequence ID" value="NZ_PGEY01000001.1"/>
</dbReference>
<reference evidence="1 2" key="1">
    <citation type="submission" date="2017-11" db="EMBL/GenBank/DDBJ databases">
        <title>Sequencing the genomes of 1000 actinobacteria strains.</title>
        <authorList>
            <person name="Klenk H.-P."/>
        </authorList>
    </citation>
    <scope>NUCLEOTIDE SEQUENCE [LARGE SCALE GENOMIC DNA]</scope>
    <source>
        <strain evidence="1 2">DSM 12798</strain>
    </source>
</reference>
<organism evidence="1 2">
    <name type="scientific">Glutamicibacter mysorens</name>
    <dbReference type="NCBI Taxonomy" id="257984"/>
    <lineage>
        <taxon>Bacteria</taxon>
        <taxon>Bacillati</taxon>
        <taxon>Actinomycetota</taxon>
        <taxon>Actinomycetes</taxon>
        <taxon>Micrococcales</taxon>
        <taxon>Micrococcaceae</taxon>
        <taxon>Glutamicibacter</taxon>
    </lineage>
</organism>